<protein>
    <recommendedName>
        <fullName evidence="3">C3H1-type domain-containing protein</fullName>
    </recommendedName>
</protein>
<sequence>SESIEKHGINLTGPLVQLQGQIFHKRTCGNRLLFLEVRPQEGAKVASQDDAESAAAAVVASEQQQQGQEVVFSFEVYGREVRDVRKDITVGDVARFEGRWRTCGHILDASSYAILERWENLGKGLAFQATPGASSSSSRGRRKPGGDAEQGPPVSRARVQKASPNDQEQPREAGGDADIDGKALCKFWMSNGTCMKTDCDRAHPEGAALREARERWGQHLLQKRTLAANPDDPHEEQEKRCHAARAAVFAEWIIEVFGPVEKLRAAGGVLEVAGGRGELAFELGVKRGIPCTVLDPRCPGGGQPAACWHDWKLSRPQRLWLKAQGIRSYAAGQAHVAGCPLLQCKALVSEALAGAASGEADAAGPADKEADPHDDQPPQRLAAEMESASLLGSAEGQGVPPPPPPFHDSARSGTEQRGWREVLGSCGVVVGLHPDQATGGVLELAQALGRPFAVVPCCTFADDFPERCLADGRPVRTYQDLVEWLEGSGSGKGLAQKDFLKFVGKNLVVYRAPA</sequence>
<gene>
    <name evidence="4" type="ORF">PGLA1383_LOCUS3045</name>
</gene>
<evidence type="ECO:0000256" key="2">
    <source>
        <dbReference type="SAM" id="MobiDB-lite"/>
    </source>
</evidence>
<reference evidence="4" key="1">
    <citation type="submission" date="2021-02" db="EMBL/GenBank/DDBJ databases">
        <authorList>
            <person name="Dougan E. K."/>
            <person name="Rhodes N."/>
            <person name="Thang M."/>
            <person name="Chan C."/>
        </authorList>
    </citation>
    <scope>NUCLEOTIDE SEQUENCE</scope>
</reference>
<dbReference type="GO" id="GO:0008270">
    <property type="term" value="F:zinc ion binding"/>
    <property type="evidence" value="ECO:0007669"/>
    <property type="project" value="UniProtKB-KW"/>
</dbReference>
<evidence type="ECO:0000313" key="4">
    <source>
        <dbReference type="EMBL" id="CAE8584102.1"/>
    </source>
</evidence>
<dbReference type="EMBL" id="CAJNNV010001013">
    <property type="protein sequence ID" value="CAE8584102.1"/>
    <property type="molecule type" value="Genomic_DNA"/>
</dbReference>
<dbReference type="PANTHER" id="PTHR36971:SF3">
    <property type="entry name" value="C3H1-TYPE DOMAIN-CONTAINING PROTEIN"/>
    <property type="match status" value="1"/>
</dbReference>
<dbReference type="OrthoDB" id="348177at2759"/>
<evidence type="ECO:0000259" key="3">
    <source>
        <dbReference type="PROSITE" id="PS50103"/>
    </source>
</evidence>
<feature type="region of interest" description="Disordered" evidence="2">
    <location>
        <begin position="128"/>
        <end position="177"/>
    </location>
</feature>
<feature type="region of interest" description="Disordered" evidence="2">
    <location>
        <begin position="392"/>
        <end position="414"/>
    </location>
</feature>
<evidence type="ECO:0000256" key="1">
    <source>
        <dbReference type="PROSITE-ProRule" id="PRU00723"/>
    </source>
</evidence>
<feature type="zinc finger region" description="C3H1-type" evidence="1">
    <location>
        <begin position="179"/>
        <end position="206"/>
    </location>
</feature>
<proteinExistence type="predicted"/>
<comment type="caution">
    <text evidence="4">The sequence shown here is derived from an EMBL/GenBank/DDBJ whole genome shotgun (WGS) entry which is preliminary data.</text>
</comment>
<feature type="compositionally biased region" description="Basic and acidic residues" evidence="2">
    <location>
        <begin position="366"/>
        <end position="377"/>
    </location>
</feature>
<keyword evidence="1" id="KW-0863">Zinc-finger</keyword>
<accession>A0A813DDT4</accession>
<feature type="compositionally biased region" description="Basic and acidic residues" evidence="2">
    <location>
        <begin position="168"/>
        <end position="177"/>
    </location>
</feature>
<dbReference type="PANTHER" id="PTHR36971">
    <property type="entry name" value="UNNAMED PRODUCT"/>
    <property type="match status" value="1"/>
</dbReference>
<feature type="non-terminal residue" evidence="4">
    <location>
        <position position="1"/>
    </location>
</feature>
<feature type="domain" description="C3H1-type" evidence="3">
    <location>
        <begin position="179"/>
        <end position="206"/>
    </location>
</feature>
<dbReference type="PROSITE" id="PS50103">
    <property type="entry name" value="ZF_C3H1"/>
    <property type="match status" value="1"/>
</dbReference>
<dbReference type="AlphaFoldDB" id="A0A813DDT4"/>
<dbReference type="InterPro" id="IPR000571">
    <property type="entry name" value="Znf_CCCH"/>
</dbReference>
<keyword evidence="1" id="KW-0862">Zinc</keyword>
<organism evidence="4 5">
    <name type="scientific">Polarella glacialis</name>
    <name type="common">Dinoflagellate</name>
    <dbReference type="NCBI Taxonomy" id="89957"/>
    <lineage>
        <taxon>Eukaryota</taxon>
        <taxon>Sar</taxon>
        <taxon>Alveolata</taxon>
        <taxon>Dinophyceae</taxon>
        <taxon>Suessiales</taxon>
        <taxon>Suessiaceae</taxon>
        <taxon>Polarella</taxon>
    </lineage>
</organism>
<evidence type="ECO:0000313" key="5">
    <source>
        <dbReference type="Proteomes" id="UP000654075"/>
    </source>
</evidence>
<name>A0A813DDT4_POLGL</name>
<dbReference type="Proteomes" id="UP000654075">
    <property type="component" value="Unassembled WGS sequence"/>
</dbReference>
<feature type="region of interest" description="Disordered" evidence="2">
    <location>
        <begin position="358"/>
        <end position="378"/>
    </location>
</feature>
<keyword evidence="5" id="KW-1185">Reference proteome</keyword>
<keyword evidence="1" id="KW-0479">Metal-binding</keyword>